<dbReference type="EMBL" id="CP061799">
    <property type="protein sequence ID" value="QTA81187.1"/>
    <property type="molecule type" value="Genomic_DNA"/>
</dbReference>
<dbReference type="PROSITE" id="PS50111">
    <property type="entry name" value="CHEMOTAXIS_TRANSDUC_2"/>
    <property type="match status" value="1"/>
</dbReference>
<evidence type="ECO:0000313" key="7">
    <source>
        <dbReference type="EMBL" id="QTA81187.1"/>
    </source>
</evidence>
<dbReference type="CDD" id="cd06225">
    <property type="entry name" value="HAMP"/>
    <property type="match status" value="1"/>
</dbReference>
<accession>A0A975B996</accession>
<keyword evidence="8" id="KW-1185">Reference proteome</keyword>
<dbReference type="GO" id="GO:0016020">
    <property type="term" value="C:membrane"/>
    <property type="evidence" value="ECO:0007669"/>
    <property type="project" value="InterPro"/>
</dbReference>
<dbReference type="InterPro" id="IPR003660">
    <property type="entry name" value="HAMP_dom"/>
</dbReference>
<dbReference type="Proteomes" id="UP000663720">
    <property type="component" value="Chromosome"/>
</dbReference>
<dbReference type="PANTHER" id="PTHR32089">
    <property type="entry name" value="METHYL-ACCEPTING CHEMOTAXIS PROTEIN MCPB"/>
    <property type="match status" value="1"/>
</dbReference>
<feature type="domain" description="HAMP" evidence="6">
    <location>
        <begin position="220"/>
        <end position="274"/>
    </location>
</feature>
<evidence type="ECO:0000256" key="2">
    <source>
        <dbReference type="ARBA" id="ARBA00029447"/>
    </source>
</evidence>
<dbReference type="SMART" id="SM00283">
    <property type="entry name" value="MA"/>
    <property type="match status" value="1"/>
</dbReference>
<comment type="similarity">
    <text evidence="2">Belongs to the methyl-accepting chemotaxis (MCP) protein family.</text>
</comment>
<feature type="transmembrane region" description="Helical" evidence="4">
    <location>
        <begin position="201"/>
        <end position="219"/>
    </location>
</feature>
<name>A0A975B996_9BACT</name>
<dbReference type="SMART" id="SM00304">
    <property type="entry name" value="HAMP"/>
    <property type="match status" value="1"/>
</dbReference>
<organism evidence="7 8">
    <name type="scientific">Desulfonema limicola</name>
    <dbReference type="NCBI Taxonomy" id="45656"/>
    <lineage>
        <taxon>Bacteria</taxon>
        <taxon>Pseudomonadati</taxon>
        <taxon>Thermodesulfobacteriota</taxon>
        <taxon>Desulfobacteria</taxon>
        <taxon>Desulfobacterales</taxon>
        <taxon>Desulfococcaceae</taxon>
        <taxon>Desulfonema</taxon>
    </lineage>
</organism>
<protein>
    <submittedName>
        <fullName evidence="7">Methyl-accepting chemotaxis protein signailing domain-containing protein, HAMP domain-containing</fullName>
    </submittedName>
</protein>
<evidence type="ECO:0000256" key="1">
    <source>
        <dbReference type="ARBA" id="ARBA00023224"/>
    </source>
</evidence>
<evidence type="ECO:0000259" key="6">
    <source>
        <dbReference type="PROSITE" id="PS50885"/>
    </source>
</evidence>
<dbReference type="GO" id="GO:0007165">
    <property type="term" value="P:signal transduction"/>
    <property type="evidence" value="ECO:0007669"/>
    <property type="project" value="UniProtKB-KW"/>
</dbReference>
<dbReference type="InterPro" id="IPR004089">
    <property type="entry name" value="MCPsignal_dom"/>
</dbReference>
<dbReference type="KEGG" id="dli:dnl_35180"/>
<dbReference type="Pfam" id="PF00015">
    <property type="entry name" value="MCPsignal"/>
    <property type="match status" value="1"/>
</dbReference>
<evidence type="ECO:0000259" key="5">
    <source>
        <dbReference type="PROSITE" id="PS50111"/>
    </source>
</evidence>
<keyword evidence="4" id="KW-0472">Membrane</keyword>
<dbReference type="SUPFAM" id="SSF103190">
    <property type="entry name" value="Sensory domain-like"/>
    <property type="match status" value="1"/>
</dbReference>
<feature type="transmembrane region" description="Helical" evidence="4">
    <location>
        <begin position="12"/>
        <end position="34"/>
    </location>
</feature>
<dbReference type="Gene3D" id="1.10.287.950">
    <property type="entry name" value="Methyl-accepting chemotaxis protein"/>
    <property type="match status" value="1"/>
</dbReference>
<evidence type="ECO:0000313" key="8">
    <source>
        <dbReference type="Proteomes" id="UP000663720"/>
    </source>
</evidence>
<keyword evidence="1 3" id="KW-0807">Transducer</keyword>
<keyword evidence="4" id="KW-1133">Transmembrane helix</keyword>
<dbReference type="InterPro" id="IPR029151">
    <property type="entry name" value="Sensor-like_sf"/>
</dbReference>
<evidence type="ECO:0000256" key="3">
    <source>
        <dbReference type="PROSITE-ProRule" id="PRU00284"/>
    </source>
</evidence>
<dbReference type="SUPFAM" id="SSF58104">
    <property type="entry name" value="Methyl-accepting chemotaxis protein (MCP) signaling domain"/>
    <property type="match status" value="1"/>
</dbReference>
<keyword evidence="4" id="KW-0812">Transmembrane</keyword>
<gene>
    <name evidence="7" type="ORF">dnl_35180</name>
</gene>
<dbReference type="AlphaFoldDB" id="A0A975B996"/>
<dbReference type="RefSeq" id="WP_207687256.1">
    <property type="nucleotide sequence ID" value="NZ_CP061799.1"/>
</dbReference>
<evidence type="ECO:0000256" key="4">
    <source>
        <dbReference type="SAM" id="Phobius"/>
    </source>
</evidence>
<feature type="domain" description="Methyl-accepting transducer" evidence="5">
    <location>
        <begin position="279"/>
        <end position="515"/>
    </location>
</feature>
<sequence length="555" mass="61914">MDNFKKEYFRWGIRWKLISTVMALMTCFLLILTWTQISFHKMVMEKELSKRIDLMKKNLIAEGENITAQLTQQVERDLASYNFSGLSEVLKQSAASDANLIYIILTDTSNTVFVHTLNPELVRTQLSGKRDKEAVNKKGMNISEFKDNGISYIEISSLVQISTSPWGVLRLFFSLENLDKEIMNSVRQIEQERNLMIKKTILTSFFFLAAAFIVVLIFSSKILKPLIHLTHSIREISKGDLTQNIILKSGKKDEIGELLLDVKNMVDRLNEMINGISESAVKIDVFSGEIITAVDDQAIIAAQQSSSVSEISSTMTELSSSSIHIADHSGTVASLADHALKNTKEGAESVENIMVKMNEISKDNKKNIEQIEELGKKSEDIAKIMEIINAISDQTKLISFNAALEASSAGEAGKRFGVVAAEIRRLAGSVTESTGDIENKVREIREAVNQIIVNSEKGSKRIQAGLEYSDKTGAKLRDIVEKVRLATDAAKQISLSIQQQKTANEQVVLSLREIDKGADQTLKAIRNISSISKDMKTLSDNLQEMLKRFKLNKSE</sequence>
<proteinExistence type="inferred from homology"/>
<dbReference type="PROSITE" id="PS50885">
    <property type="entry name" value="HAMP"/>
    <property type="match status" value="1"/>
</dbReference>
<dbReference type="Pfam" id="PF00672">
    <property type="entry name" value="HAMP"/>
    <property type="match status" value="1"/>
</dbReference>
<dbReference type="PANTHER" id="PTHR32089:SF112">
    <property type="entry name" value="LYSOZYME-LIKE PROTEIN-RELATED"/>
    <property type="match status" value="1"/>
</dbReference>
<reference evidence="7" key="1">
    <citation type="journal article" date="2021" name="Microb. Physiol.">
        <title>Proteogenomic Insights into the Physiology of Marine, Sulfate-Reducing, Filamentous Desulfonema limicola and Desulfonema magnum.</title>
        <authorList>
            <person name="Schnaars V."/>
            <person name="Wohlbrand L."/>
            <person name="Scheve S."/>
            <person name="Hinrichs C."/>
            <person name="Reinhardt R."/>
            <person name="Rabus R."/>
        </authorList>
    </citation>
    <scope>NUCLEOTIDE SEQUENCE</scope>
    <source>
        <strain evidence="7">5ac10</strain>
    </source>
</reference>